<proteinExistence type="predicted"/>
<evidence type="ECO:0000313" key="2">
    <source>
        <dbReference type="EMBL" id="KAK5527633.1"/>
    </source>
</evidence>
<dbReference type="Proteomes" id="UP001345827">
    <property type="component" value="Unassembled WGS sequence"/>
</dbReference>
<dbReference type="GO" id="GO:0005737">
    <property type="term" value="C:cytoplasm"/>
    <property type="evidence" value="ECO:0007669"/>
    <property type="project" value="TreeGrafter"/>
</dbReference>
<evidence type="ECO:0000313" key="3">
    <source>
        <dbReference type="Proteomes" id="UP001345827"/>
    </source>
</evidence>
<feature type="compositionally biased region" description="Low complexity" evidence="1">
    <location>
        <begin position="147"/>
        <end position="158"/>
    </location>
</feature>
<feature type="region of interest" description="Disordered" evidence="1">
    <location>
        <begin position="147"/>
        <end position="167"/>
    </location>
</feature>
<reference evidence="2 3" key="1">
    <citation type="submission" date="2023-06" db="EMBL/GenBank/DDBJ databases">
        <title>Black Yeasts Isolated from many extreme environments.</title>
        <authorList>
            <person name="Coleine C."/>
            <person name="Stajich J.E."/>
            <person name="Selbmann L."/>
        </authorList>
    </citation>
    <scope>NUCLEOTIDE SEQUENCE [LARGE SCALE GENOMIC DNA]</scope>
    <source>
        <strain evidence="2 3">CCFEE 5887</strain>
    </source>
</reference>
<comment type="caution">
    <text evidence="2">The sequence shown here is derived from an EMBL/GenBank/DDBJ whole genome shotgun (WGS) entry which is preliminary data.</text>
</comment>
<keyword evidence="3" id="KW-1185">Reference proteome</keyword>
<dbReference type="PANTHER" id="PTHR28110:SF1">
    <property type="entry name" value="TRANSMEMBRANE PROTEIN"/>
    <property type="match status" value="1"/>
</dbReference>
<evidence type="ECO:0008006" key="4">
    <source>
        <dbReference type="Google" id="ProtNLM"/>
    </source>
</evidence>
<dbReference type="AlphaFoldDB" id="A0AAV9PTG7"/>
<gene>
    <name evidence="2" type="ORF">LTR25_011019</name>
</gene>
<accession>A0AAV9PTG7</accession>
<dbReference type="PANTHER" id="PTHR28110">
    <property type="entry name" value="TRANSMEMBRANE PROTEIN"/>
    <property type="match status" value="1"/>
</dbReference>
<dbReference type="InterPro" id="IPR055323">
    <property type="entry name" value="C57A10.07/YOR238W"/>
</dbReference>
<sequence length="305" mass="33858">MSSITSSTSASTSPNHLIIVCCHAIYTGGSAEDESNWLIEPFQRGETATYIAHIEAGVRELSRDKEHAILVFSGGATKRDRTDRSEGEGYLAVATEKNLFNLDTTPPSLRQRIFVDRYATDSYQNILLSLVQWPLFVRRLELISSDSTSTSSKLPLPSEQSTCGGGGGEMPMPAWPTKLTIVSHEFKRARFLELHLPAIAWNREETVFVGIDPPFDKTRMAEIEEGDRLRGYGAWKGDLYGVGEGPRGKRAKRGWDGDVFRREVLERLGGVGVGLSVREELERVVFWGGGGEGRLLMERVNVPWA</sequence>
<protein>
    <recommendedName>
        <fullName evidence="4">DUF218 domain-containing protein</fullName>
    </recommendedName>
</protein>
<organism evidence="2 3">
    <name type="scientific">Vermiconidia calcicola</name>
    <dbReference type="NCBI Taxonomy" id="1690605"/>
    <lineage>
        <taxon>Eukaryota</taxon>
        <taxon>Fungi</taxon>
        <taxon>Dikarya</taxon>
        <taxon>Ascomycota</taxon>
        <taxon>Pezizomycotina</taxon>
        <taxon>Dothideomycetes</taxon>
        <taxon>Dothideomycetidae</taxon>
        <taxon>Mycosphaerellales</taxon>
        <taxon>Extremaceae</taxon>
        <taxon>Vermiconidia</taxon>
    </lineage>
</organism>
<name>A0AAV9PTG7_9PEZI</name>
<dbReference type="EMBL" id="JAXLQG010000039">
    <property type="protein sequence ID" value="KAK5527633.1"/>
    <property type="molecule type" value="Genomic_DNA"/>
</dbReference>
<evidence type="ECO:0000256" key="1">
    <source>
        <dbReference type="SAM" id="MobiDB-lite"/>
    </source>
</evidence>